<name>A0A650CUP3_ACIAM</name>
<dbReference type="NCBIfam" id="TIGR02032">
    <property type="entry name" value="GG-red-SF"/>
    <property type="match status" value="1"/>
</dbReference>
<dbReference type="RefSeq" id="WP_152942110.1">
    <property type="nucleotide sequence ID" value="NZ_CP045482.1"/>
</dbReference>
<proteinExistence type="predicted"/>
<keyword evidence="2" id="KW-0285">Flavoprotein</keyword>
<dbReference type="PRINTS" id="PR00420">
    <property type="entry name" value="RNGMNOXGNASE"/>
</dbReference>
<dbReference type="Pfam" id="PF22578">
    <property type="entry name" value="GGR_cat"/>
    <property type="match status" value="1"/>
</dbReference>
<dbReference type="EMBL" id="WHYS01000002">
    <property type="protein sequence ID" value="MQL55889.1"/>
    <property type="molecule type" value="Genomic_DNA"/>
</dbReference>
<evidence type="ECO:0000313" key="10">
    <source>
        <dbReference type="EMBL" id="MQL55889.1"/>
    </source>
</evidence>
<dbReference type="Pfam" id="PF01266">
    <property type="entry name" value="DAO"/>
    <property type="match status" value="1"/>
</dbReference>
<evidence type="ECO:0000256" key="3">
    <source>
        <dbReference type="ARBA" id="ARBA00022827"/>
    </source>
</evidence>
<keyword evidence="12" id="KW-1185">Reference proteome</keyword>
<evidence type="ECO:0000259" key="8">
    <source>
        <dbReference type="Pfam" id="PF01266"/>
    </source>
</evidence>
<dbReference type="GeneID" id="42779222"/>
<dbReference type="InterPro" id="IPR011777">
    <property type="entry name" value="Geranylgeranyl_Rdtase_fam"/>
</dbReference>
<dbReference type="GO" id="GO:0008654">
    <property type="term" value="P:phospholipid biosynthetic process"/>
    <property type="evidence" value="ECO:0007669"/>
    <property type="project" value="UniProtKB-KW"/>
</dbReference>
<evidence type="ECO:0000256" key="7">
    <source>
        <dbReference type="ARBA" id="ARBA00023264"/>
    </source>
</evidence>
<dbReference type="Gene3D" id="3.50.50.60">
    <property type="entry name" value="FAD/NAD(P)-binding domain"/>
    <property type="match status" value="1"/>
</dbReference>
<gene>
    <name evidence="11" type="ORF">D1866_05750</name>
    <name evidence="10" type="ORF">GFB69_09075</name>
</gene>
<dbReference type="InterPro" id="IPR036188">
    <property type="entry name" value="FAD/NAD-bd_sf"/>
</dbReference>
<evidence type="ECO:0000259" key="9">
    <source>
        <dbReference type="Pfam" id="PF22578"/>
    </source>
</evidence>
<keyword evidence="5" id="KW-0443">Lipid metabolism</keyword>
<feature type="domain" description="Digeranylgeranylglycerophospholipid reductase catalytic" evidence="9">
    <location>
        <begin position="180"/>
        <end position="268"/>
    </location>
</feature>
<protein>
    <submittedName>
        <fullName evidence="11">Geranylgeranyl reductase family protein</fullName>
    </submittedName>
</protein>
<evidence type="ECO:0000313" key="13">
    <source>
        <dbReference type="Proteomes" id="UP000474054"/>
    </source>
</evidence>
<dbReference type="InterPro" id="IPR054906">
    <property type="entry name" value="DGGGPL_red"/>
</dbReference>
<accession>A0A650CUP3</accession>
<dbReference type="AlphaFoldDB" id="A0A650CUP3"/>
<evidence type="ECO:0000256" key="6">
    <source>
        <dbReference type="ARBA" id="ARBA00023209"/>
    </source>
</evidence>
<dbReference type="InterPro" id="IPR054715">
    <property type="entry name" value="GGR_cat"/>
</dbReference>
<keyword evidence="7" id="KW-1208">Phospholipid metabolism</keyword>
<feature type="domain" description="FAD dependent oxidoreductase" evidence="8">
    <location>
        <begin position="6"/>
        <end position="36"/>
    </location>
</feature>
<reference evidence="11 12" key="2">
    <citation type="submission" date="2019-10" db="EMBL/GenBank/DDBJ databases">
        <title>Genome Sequences from Six Type Strain Members of the Archaeal Family Sulfolobaceae: Acidianus ambivalens, Acidianus infernus, Metallosphaera prunae, Stygiolobus azoricus, Sulfolobus metallicus, and Sulfurisphaera ohwakuensis.</title>
        <authorList>
            <person name="Counts J.A."/>
            <person name="Kelly R.M."/>
        </authorList>
    </citation>
    <scope>NUCLEOTIDE SEQUENCE [LARGE SCALE GENOMIC DNA]</scope>
    <source>
        <strain evidence="11 12">LEI 10</strain>
    </source>
</reference>
<dbReference type="Proteomes" id="UP000426328">
    <property type="component" value="Chromosome"/>
</dbReference>
<dbReference type="PANTHER" id="PTHR42685">
    <property type="entry name" value="GERANYLGERANYL DIPHOSPHATE REDUCTASE"/>
    <property type="match status" value="1"/>
</dbReference>
<evidence type="ECO:0000256" key="1">
    <source>
        <dbReference type="ARBA" id="ARBA00022516"/>
    </source>
</evidence>
<evidence type="ECO:0000313" key="11">
    <source>
        <dbReference type="EMBL" id="QGR21546.1"/>
    </source>
</evidence>
<evidence type="ECO:0000256" key="4">
    <source>
        <dbReference type="ARBA" id="ARBA00023002"/>
    </source>
</evidence>
<evidence type="ECO:0000256" key="5">
    <source>
        <dbReference type="ARBA" id="ARBA00023098"/>
    </source>
</evidence>
<evidence type="ECO:0000256" key="2">
    <source>
        <dbReference type="ARBA" id="ARBA00022630"/>
    </source>
</evidence>
<organism evidence="11 12">
    <name type="scientific">Acidianus ambivalens</name>
    <name type="common">Desulfurolobus ambivalens</name>
    <dbReference type="NCBI Taxonomy" id="2283"/>
    <lineage>
        <taxon>Archaea</taxon>
        <taxon>Thermoproteota</taxon>
        <taxon>Thermoprotei</taxon>
        <taxon>Sulfolobales</taxon>
        <taxon>Sulfolobaceae</taxon>
        <taxon>Acidianus</taxon>
    </lineage>
</organism>
<dbReference type="SUPFAM" id="SSF51905">
    <property type="entry name" value="FAD/NAD(P)-binding domain"/>
    <property type="match status" value="1"/>
</dbReference>
<dbReference type="NCBIfam" id="NF041080">
    <property type="entry name" value="DGGGPL_reductase"/>
    <property type="match status" value="1"/>
</dbReference>
<dbReference type="PANTHER" id="PTHR42685:SF18">
    <property type="entry name" value="DIGERANYLGERANYLGLYCEROPHOSPHOLIPID REDUCTASE"/>
    <property type="match status" value="1"/>
</dbReference>
<dbReference type="GO" id="GO:0016628">
    <property type="term" value="F:oxidoreductase activity, acting on the CH-CH group of donors, NAD or NADP as acceptor"/>
    <property type="evidence" value="ECO:0007669"/>
    <property type="project" value="InterPro"/>
</dbReference>
<sequence length="452" mass="50565">MKNNYDVLIIGGGFAGATTAWHLANHGLKVLLIDSKPWNRIGDKPCGDAVSKEHFDNLGMPYPEGEQLEQKIEGIKLYSPDMKTEWTVKGEGFEINAPAYTQRLLKEASNRGVEVLDMTTAMKPIFEDGFVKGAILFDRRHNQQIEVKAKVVVEATGYSMSFRSKLPQGLPVTENLDDKDADIAYREVAYTKDDIDEPQYLKIFVNQKASPGGYWWYFPKGKNKVNIGLGIQGGMGYPSIYTFYDKYLNEFGSDVDRNRLIVKGGALVPTRRPISTLAWNGILVVGDSAFTANPVHGGGKGSAMISGYCAAKAILNAFEVGDFSAKTLWSANLCYIERYGAKQASLELFRRFLQKLSDDDINYGMRKKVIKEEDLLEASAKGDLQLSVAEKAMRIIAGLGRPSLLMKLKVVAEYMKKAKDLYREYPSDPNNLEQWKSEVNKLLLDFENLMNK</sequence>
<dbReference type="EMBL" id="CP045482">
    <property type="protein sequence ID" value="QGR21546.1"/>
    <property type="molecule type" value="Genomic_DNA"/>
</dbReference>
<keyword evidence="4" id="KW-0560">Oxidoreductase</keyword>
<dbReference type="KEGG" id="aamb:D1866_05750"/>
<keyword evidence="6" id="KW-0594">Phospholipid biosynthesis</keyword>
<keyword evidence="3" id="KW-0274">FAD</keyword>
<dbReference type="InterPro" id="IPR050407">
    <property type="entry name" value="Geranylgeranyl_reductase"/>
</dbReference>
<reference evidence="10 13" key="1">
    <citation type="submission" date="2019-10" db="EMBL/GenBank/DDBJ databases">
        <title>Comparative genomics of sulfur disproportionating microorganisms.</title>
        <authorList>
            <person name="Ward L.M."/>
            <person name="Bertran E."/>
            <person name="Johnston D."/>
        </authorList>
    </citation>
    <scope>NUCLEOTIDE SEQUENCE [LARGE SCALE GENOMIC DNA]</scope>
    <source>
        <strain evidence="10 13">DSM 3772</strain>
    </source>
</reference>
<dbReference type="Proteomes" id="UP000474054">
    <property type="component" value="Unassembled WGS sequence"/>
</dbReference>
<keyword evidence="1" id="KW-0444">Lipid biosynthesis</keyword>
<evidence type="ECO:0000313" key="12">
    <source>
        <dbReference type="Proteomes" id="UP000426328"/>
    </source>
</evidence>
<dbReference type="InterPro" id="IPR006076">
    <property type="entry name" value="FAD-dep_OxRdtase"/>
</dbReference>